<reference evidence="1" key="1">
    <citation type="submission" date="2009-06" db="EMBL/GenBank/DDBJ databases">
        <authorList>
            <consortium name="US DOE Joint Genome Institute (JGI-PGF)"/>
            <person name="Lucas S."/>
            <person name="Copeland A."/>
            <person name="Lapidus A."/>
            <person name="Glavina del Rio T."/>
            <person name="Dalin E."/>
            <person name="Tice H."/>
            <person name="Bruce D."/>
            <person name="Goodwin L."/>
            <person name="Pitluck S."/>
            <person name="Kyrpides N."/>
            <person name="Mavromatis K."/>
            <person name="Ivanova N."/>
            <person name="Saunders E."/>
            <person name="Brettin T."/>
            <person name="Detter J.C."/>
            <person name="Han C."/>
            <person name="Larimer F."/>
            <person name="Land M."/>
            <person name="Hauser L."/>
            <person name="Markowitz V."/>
            <person name="Cheng J.-F."/>
            <person name="Hugenholtz P."/>
            <person name="Woyke T."/>
            <person name="Wu D."/>
            <person name="Gronow S."/>
            <person name="Klenk H.-P."/>
            <person name="Eisen J.A."/>
        </authorList>
    </citation>
    <scope>NUCLEOTIDE SEQUENCE</scope>
    <source>
        <strain evidence="1">Eklund 17B</strain>
    </source>
</reference>
<proteinExistence type="predicted"/>
<accession>B2TNL0</accession>
<protein>
    <submittedName>
        <fullName evidence="1">Uncharacterized protein</fullName>
    </submittedName>
</protein>
<dbReference type="PATRIC" id="fig|935198.13.peg.2587"/>
<accession>U4P7Z1</accession>
<sequence>MAREAEHNFYSEAYQRNEKERGNWHREVVEAVINSSTDKNIDINGRKFGTTQKVNDFKKMLKFLNNYELNSSNDIITNNIIKRFLEAEQEQPVKEIVSRAWIGLWDSTESINACVNKKDFYDDSYLIRFTTELQILIRKVAELYCTAILFDMMKPAKGKVLEFLNNMIGIQLHDIQHDNDEIGVFDYIDILPDGFRNVYEIIFYNVFSASCAFVIFHEIGHKIEVENEIAVLYDVNSSILFEDGHQRQIQCEFNADDISMKIIESLYGKEEVSDWLGYAGILVCFMTLAINTHSLLKETDHPSIKSRYMRAVNFIKERIDETSFNKLLSRIDILGRFLAIVTEWEDKSWWK</sequence>
<gene>
    <name evidence="1" type="ordered locus">CLL_A2629</name>
</gene>
<name>B2TNL0_CLOBB</name>
<organism evidence="1">
    <name type="scientific">Clostridium botulinum (strain Eklund 17B / Type B)</name>
    <dbReference type="NCBI Taxonomy" id="935198"/>
    <lineage>
        <taxon>Bacteria</taxon>
        <taxon>Bacillati</taxon>
        <taxon>Bacillota</taxon>
        <taxon>Clostridia</taxon>
        <taxon>Eubacteriales</taxon>
        <taxon>Clostridiaceae</taxon>
        <taxon>Clostridium</taxon>
    </lineage>
</organism>
<dbReference type="KEGG" id="cbk:CLL_A2629"/>
<dbReference type="EMBL" id="CP001056">
    <property type="protein sequence ID" value="ACD23901.1"/>
    <property type="molecule type" value="Genomic_DNA"/>
</dbReference>
<reference evidence="1" key="2">
    <citation type="submission" date="2009-08" db="EMBL/GenBank/DDBJ databases">
        <authorList>
            <person name="Shrivastava S."/>
            <person name="Brinkac L.M."/>
            <person name="Dodson R.J."/>
            <person name="Harkins D.M."/>
            <person name="Durkin A.S."/>
            <person name="Sutton G."/>
        </authorList>
    </citation>
    <scope>NUCLEOTIDE SEQUENCE</scope>
    <source>
        <strain evidence="1">Eklund 17B</strain>
    </source>
</reference>
<dbReference type="AlphaFoldDB" id="B2TNL0"/>
<dbReference type="HOGENOM" id="CLU_789165_0_0_9"/>
<evidence type="ECO:0000313" key="1">
    <source>
        <dbReference type="EMBL" id="ACD23901.1"/>
    </source>
</evidence>